<dbReference type="AlphaFoldDB" id="A0A5D0GHJ1"/>
<evidence type="ECO:0000313" key="3">
    <source>
        <dbReference type="Proteomes" id="UP000324550"/>
    </source>
</evidence>
<feature type="domain" description="Rhodanese" evidence="1">
    <location>
        <begin position="40"/>
        <end position="130"/>
    </location>
</feature>
<evidence type="ECO:0000313" key="2">
    <source>
        <dbReference type="EMBL" id="TYA58261.1"/>
    </source>
</evidence>
<dbReference type="InterPro" id="IPR036873">
    <property type="entry name" value="Rhodanese-like_dom_sf"/>
</dbReference>
<dbReference type="PANTHER" id="PTHR43031:SF1">
    <property type="entry name" value="PYRIDINE NUCLEOTIDE-DISULPHIDE OXIDOREDUCTASE"/>
    <property type="match status" value="1"/>
</dbReference>
<accession>A0A5D0GHJ1</accession>
<proteinExistence type="predicted"/>
<protein>
    <submittedName>
        <fullName evidence="2">Rhodanese-like domain-containing protein</fullName>
    </submittedName>
</protein>
<keyword evidence="3" id="KW-1185">Reference proteome</keyword>
<organism evidence="2 3">
    <name type="scientific">Formosa maritima</name>
    <dbReference type="NCBI Taxonomy" id="2592046"/>
    <lineage>
        <taxon>Bacteria</taxon>
        <taxon>Pseudomonadati</taxon>
        <taxon>Bacteroidota</taxon>
        <taxon>Flavobacteriia</taxon>
        <taxon>Flavobacteriales</taxon>
        <taxon>Flavobacteriaceae</taxon>
        <taxon>Formosa</taxon>
    </lineage>
</organism>
<reference evidence="2 3" key="1">
    <citation type="submission" date="2019-08" db="EMBL/GenBank/DDBJ databases">
        <title>Formosa sediminis sp. nov., isolated from marine sediment.</title>
        <authorList>
            <person name="Cao W.R."/>
        </authorList>
    </citation>
    <scope>NUCLEOTIDE SEQUENCE [LARGE SCALE GENOMIC DNA]</scope>
    <source>
        <strain evidence="2 3">1494</strain>
    </source>
</reference>
<evidence type="ECO:0000259" key="1">
    <source>
        <dbReference type="PROSITE" id="PS50206"/>
    </source>
</evidence>
<dbReference type="InterPro" id="IPR050229">
    <property type="entry name" value="GlpE_sulfurtransferase"/>
</dbReference>
<dbReference type="EMBL" id="VSFC01000019">
    <property type="protein sequence ID" value="TYA58261.1"/>
    <property type="molecule type" value="Genomic_DNA"/>
</dbReference>
<dbReference type="OrthoDB" id="9808735at2"/>
<dbReference type="PROSITE" id="PS50206">
    <property type="entry name" value="RHODANESE_3"/>
    <property type="match status" value="1"/>
</dbReference>
<dbReference type="CDD" id="cd00158">
    <property type="entry name" value="RHOD"/>
    <property type="match status" value="1"/>
</dbReference>
<dbReference type="PANTHER" id="PTHR43031">
    <property type="entry name" value="FAD-DEPENDENT OXIDOREDUCTASE"/>
    <property type="match status" value="1"/>
</dbReference>
<dbReference type="Gene3D" id="3.40.250.10">
    <property type="entry name" value="Rhodanese-like domain"/>
    <property type="match status" value="1"/>
</dbReference>
<name>A0A5D0GHJ1_9FLAO</name>
<sequence length="132" mass="14887">MKRILSVLGLLFLIMIMNCKNSENTNMQLVTPEEMESIIEMEGVQLIDVRTPEEFAEGFIKGAQNIDFYSDTFDQDILKLDKTKPVVLYCKSGGRSANCAEKLIEAGFVKVYDLDGGITQWQHSGFKLISLE</sequence>
<dbReference type="Proteomes" id="UP000324550">
    <property type="component" value="Unassembled WGS sequence"/>
</dbReference>
<dbReference type="Pfam" id="PF00581">
    <property type="entry name" value="Rhodanese"/>
    <property type="match status" value="1"/>
</dbReference>
<dbReference type="SUPFAM" id="SSF52821">
    <property type="entry name" value="Rhodanese/Cell cycle control phosphatase"/>
    <property type="match status" value="1"/>
</dbReference>
<dbReference type="RefSeq" id="WP_148453411.1">
    <property type="nucleotide sequence ID" value="NZ_VSFC01000019.1"/>
</dbReference>
<dbReference type="InterPro" id="IPR001763">
    <property type="entry name" value="Rhodanese-like_dom"/>
</dbReference>
<comment type="caution">
    <text evidence="2">The sequence shown here is derived from an EMBL/GenBank/DDBJ whole genome shotgun (WGS) entry which is preliminary data.</text>
</comment>
<gene>
    <name evidence="2" type="ORF">FVF61_03540</name>
</gene>
<dbReference type="SMART" id="SM00450">
    <property type="entry name" value="RHOD"/>
    <property type="match status" value="1"/>
</dbReference>